<dbReference type="Pfam" id="PF06322">
    <property type="entry name" value="Phage_NinH"/>
    <property type="match status" value="1"/>
</dbReference>
<evidence type="ECO:0000313" key="1">
    <source>
        <dbReference type="EMBL" id="TXL78991.1"/>
    </source>
</evidence>
<keyword evidence="2" id="KW-1185">Reference proteome</keyword>
<sequence>MTPQVTSIPQLLIETRGNQTAVGRAIKSTRTTVRKYARDFNCRYHVVVNGVLMVSQGDRGLHKRKSNEENMVHP</sequence>
<evidence type="ECO:0000313" key="2">
    <source>
        <dbReference type="Proteomes" id="UP000426772"/>
    </source>
</evidence>
<dbReference type="RefSeq" id="WP_078805217.1">
    <property type="nucleotide sequence ID" value="NZ_RCNL01000003.1"/>
</dbReference>
<organism evidence="1 2">
    <name type="scientific">Pantoea vagans</name>
    <dbReference type="NCBI Taxonomy" id="470934"/>
    <lineage>
        <taxon>Bacteria</taxon>
        <taxon>Pseudomonadati</taxon>
        <taxon>Pseudomonadota</taxon>
        <taxon>Gammaproteobacteria</taxon>
        <taxon>Enterobacterales</taxon>
        <taxon>Erwiniaceae</taxon>
        <taxon>Pantoea</taxon>
    </lineage>
</organism>
<accession>A0ABY3LGJ4</accession>
<protein>
    <submittedName>
        <fullName evidence="1">Protein ninH</fullName>
    </submittedName>
</protein>
<dbReference type="EMBL" id="RCNL01000003">
    <property type="protein sequence ID" value="TXL78991.1"/>
    <property type="molecule type" value="Genomic_DNA"/>
</dbReference>
<comment type="caution">
    <text evidence="1">The sequence shown here is derived from an EMBL/GenBank/DDBJ whole genome shotgun (WGS) entry which is preliminary data.</text>
</comment>
<proteinExistence type="predicted"/>
<dbReference type="Proteomes" id="UP000426772">
    <property type="component" value="Unassembled WGS sequence"/>
</dbReference>
<gene>
    <name evidence="1" type="ORF">D9O29_08755</name>
</gene>
<reference evidence="1 2" key="1">
    <citation type="submission" date="2018-10" db="EMBL/GenBank/DDBJ databases">
        <title>Draft genome sequence of Pantoea vagans isolated from corpses of the sugarcane aphid Melanaphis sacchari Zehntner.</title>
        <authorList>
            <person name="Toledo E."/>
            <person name="Pena G."/>
            <person name="Lozano L."/>
        </authorList>
    </citation>
    <scope>NUCLEOTIDE SEQUENCE [LARGE SCALE GENOMIC DNA]</scope>
    <source>
        <strain evidence="1 2">ET-90</strain>
    </source>
</reference>
<name>A0ABY3LGJ4_9GAMM</name>
<dbReference type="InterPro" id="IPR010454">
    <property type="entry name" value="Phage_NinH"/>
</dbReference>